<accession>A0A266Q3U0</accession>
<keyword evidence="2" id="KW-1185">Reference proteome</keyword>
<dbReference type="RefSeq" id="WP_094985563.1">
    <property type="nucleotide sequence ID" value="NZ_NHNI01000002.1"/>
</dbReference>
<reference evidence="2" key="1">
    <citation type="submission" date="2017-05" db="EMBL/GenBank/DDBJ databases">
        <authorList>
            <person name="Barney B.M."/>
        </authorList>
    </citation>
    <scope>NUCLEOTIDE SEQUENCE [LARGE SCALE GENOMIC DNA]</scope>
    <source>
        <strain evidence="2">PSBB022</strain>
    </source>
</reference>
<sequence length="467" mass="52818">MDILNEVLTEFDDAVGIELNVDPLGLLVIWSTYGQNIFRHRISSISNDVRNFTLNLFNHAVIRSLIEDDEVVLGKGLRNLPAYGERGKDSAAFKQACLIYLENAFTYTMIEAQSQNGVETTGVLGISKARRRWDETQGNPPLRFSHESNAHILVRQHSLGVSGRYKTPLVEMKFFDGTYDYALPESRVQWEKVRMQLLAKSKPLANLYNLTQKHLAELLTDAHRIPECNFSDLPRELKRAFVAAFSSPATVGEYTHDFWLEVTDLNQGAPGALYKVLELEWKSTSQHQERQTAGVFALAAANRSLSIAEKTKLEYVCVLEPFLAEIDLMLSVMLSAKSQTLVEATNKWRSLGRTARTLPDSALLIRDNPNIQAQTSGTASARLTELLLLACSENIEQQMEGLLRYHEKVMQARSQSPWLRLVGGIQLKVDVRTRQLPTRNERPVGAWVHHYYIPQFRHLLSGMRGIV</sequence>
<dbReference type="EMBL" id="NHNI01000002">
    <property type="protein sequence ID" value="OZY84515.1"/>
    <property type="molecule type" value="Genomic_DNA"/>
</dbReference>
<evidence type="ECO:0000313" key="1">
    <source>
        <dbReference type="EMBL" id="OZY84515.1"/>
    </source>
</evidence>
<protein>
    <submittedName>
        <fullName evidence="1">Uncharacterized protein</fullName>
    </submittedName>
</protein>
<gene>
    <name evidence="1" type="ORF">CBP51_15075</name>
</gene>
<organism evidence="1 2">
    <name type="scientific">Cellvibrio mixtus</name>
    <dbReference type="NCBI Taxonomy" id="39650"/>
    <lineage>
        <taxon>Bacteria</taxon>
        <taxon>Pseudomonadati</taxon>
        <taxon>Pseudomonadota</taxon>
        <taxon>Gammaproteobacteria</taxon>
        <taxon>Cellvibrionales</taxon>
        <taxon>Cellvibrionaceae</taxon>
        <taxon>Cellvibrio</taxon>
    </lineage>
</organism>
<dbReference type="Proteomes" id="UP000216101">
    <property type="component" value="Unassembled WGS sequence"/>
</dbReference>
<name>A0A266Q3U0_9GAMM</name>
<proteinExistence type="predicted"/>
<dbReference type="AlphaFoldDB" id="A0A266Q3U0"/>
<comment type="caution">
    <text evidence="1">The sequence shown here is derived from an EMBL/GenBank/DDBJ whole genome shotgun (WGS) entry which is preliminary data.</text>
</comment>
<evidence type="ECO:0000313" key="2">
    <source>
        <dbReference type="Proteomes" id="UP000216101"/>
    </source>
</evidence>